<feature type="transmembrane region" description="Helical" evidence="1">
    <location>
        <begin position="211"/>
        <end position="236"/>
    </location>
</feature>
<gene>
    <name evidence="3" type="ORF">UFOPK2658_00927</name>
    <name evidence="4" type="ORF">UFOPK3004_01540</name>
    <name evidence="5" type="ORF">UFOPK3494_01922</name>
    <name evidence="6" type="ORF">UFOPK4134_01612</name>
</gene>
<keyword evidence="1" id="KW-0472">Membrane</keyword>
<feature type="transmembrane region" description="Helical" evidence="1">
    <location>
        <begin position="248"/>
        <end position="266"/>
    </location>
</feature>
<evidence type="ECO:0000313" key="4">
    <source>
        <dbReference type="EMBL" id="CAB4815834.1"/>
    </source>
</evidence>
<reference evidence="3" key="1">
    <citation type="submission" date="2020-05" db="EMBL/GenBank/DDBJ databases">
        <authorList>
            <person name="Chiriac C."/>
            <person name="Salcher M."/>
            <person name="Ghai R."/>
            <person name="Kavagutti S V."/>
        </authorList>
    </citation>
    <scope>NUCLEOTIDE SEQUENCE</scope>
</reference>
<dbReference type="InterPro" id="IPR020846">
    <property type="entry name" value="MFS_dom"/>
</dbReference>
<dbReference type="InterPro" id="IPR036259">
    <property type="entry name" value="MFS_trans_sf"/>
</dbReference>
<evidence type="ECO:0000313" key="5">
    <source>
        <dbReference type="EMBL" id="CAB4918144.1"/>
    </source>
</evidence>
<dbReference type="PANTHER" id="PTHR23520">
    <property type="entry name" value="TRANSPORTER, PUTATIVE (AFU_ORTHOLOGUE AFUA_3G04000)-RELATED"/>
    <property type="match status" value="1"/>
</dbReference>
<dbReference type="AlphaFoldDB" id="A0A6J6R6U9"/>
<feature type="domain" description="Major facilitator superfamily (MFS) profile" evidence="2">
    <location>
        <begin position="173"/>
        <end position="395"/>
    </location>
</feature>
<dbReference type="InterPro" id="IPR011701">
    <property type="entry name" value="MFS"/>
</dbReference>
<protein>
    <submittedName>
        <fullName evidence="3">Unannotated protein</fullName>
    </submittedName>
</protein>
<keyword evidence="1" id="KW-1133">Transmembrane helix</keyword>
<evidence type="ECO:0000256" key="1">
    <source>
        <dbReference type="SAM" id="Phobius"/>
    </source>
</evidence>
<keyword evidence="1" id="KW-0812">Transmembrane</keyword>
<feature type="transmembrane region" description="Helical" evidence="1">
    <location>
        <begin position="137"/>
        <end position="160"/>
    </location>
</feature>
<dbReference type="Pfam" id="PF07690">
    <property type="entry name" value="MFS_1"/>
    <property type="match status" value="1"/>
</dbReference>
<dbReference type="EMBL" id="CAFBMF010000232">
    <property type="protein sequence ID" value="CAB4918144.1"/>
    <property type="molecule type" value="Genomic_DNA"/>
</dbReference>
<dbReference type="SUPFAM" id="SSF103473">
    <property type="entry name" value="MFS general substrate transporter"/>
    <property type="match status" value="1"/>
</dbReference>
<dbReference type="EMBL" id="CAFBPS010000169">
    <property type="protein sequence ID" value="CAB5036397.1"/>
    <property type="molecule type" value="Genomic_DNA"/>
</dbReference>
<proteinExistence type="predicted"/>
<feature type="transmembrane region" description="Helical" evidence="1">
    <location>
        <begin position="70"/>
        <end position="100"/>
    </location>
</feature>
<feature type="transmembrane region" description="Helical" evidence="1">
    <location>
        <begin position="12"/>
        <end position="31"/>
    </location>
</feature>
<dbReference type="PROSITE" id="PS50850">
    <property type="entry name" value="MFS"/>
    <property type="match status" value="1"/>
</dbReference>
<name>A0A6J6R6U9_9ZZZZ</name>
<evidence type="ECO:0000313" key="3">
    <source>
        <dbReference type="EMBL" id="CAB4719641.1"/>
    </source>
</evidence>
<feature type="transmembrane region" description="Helical" evidence="1">
    <location>
        <begin position="286"/>
        <end position="308"/>
    </location>
</feature>
<accession>A0A6J6R6U9</accession>
<dbReference type="EMBL" id="CAEZYH010000032">
    <property type="protein sequence ID" value="CAB4719641.1"/>
    <property type="molecule type" value="Genomic_DNA"/>
</dbReference>
<dbReference type="GO" id="GO:0022857">
    <property type="term" value="F:transmembrane transporter activity"/>
    <property type="evidence" value="ECO:0007669"/>
    <property type="project" value="InterPro"/>
</dbReference>
<organism evidence="3">
    <name type="scientific">freshwater metagenome</name>
    <dbReference type="NCBI Taxonomy" id="449393"/>
    <lineage>
        <taxon>unclassified sequences</taxon>
        <taxon>metagenomes</taxon>
        <taxon>ecological metagenomes</taxon>
    </lineage>
</organism>
<sequence>MPNATNLLITSRGIRAFVDGLISVILPAYLINLGYSGFQVGALVTATLLGSAALTLAVGLRGFRQTPTRLLMWLTGLMALTGIGFATITWFWALFIIGAIGTMNPTSGDVSPFLPLEQSLLPLTTADENRNVVFARYAMVASFIGAIGALAAGLPQFIANTYDVHVQTVNRYVFLLYALGGLFLFLNYQQLQLPAIPIPSRTPLATSRHNVTRLSILFSIDAFGGGFVVQSMLVLWLGQRFNMSIARIGGLLFVTGILSAFSILLAPKVAKRFGLVRTMVFTHIPASIFLITAAFMPNAPLAITFLILRSLVASMDVPARTSYVMAIVPANERAAAASVTNVPRSLAAALPPLATGAMLDHSNFGWPLILAGIIKITYDLLLLFQFRSVRPPEEG</sequence>
<feature type="transmembrane region" description="Helical" evidence="1">
    <location>
        <begin position="172"/>
        <end position="191"/>
    </location>
</feature>
<evidence type="ECO:0000259" key="2">
    <source>
        <dbReference type="PROSITE" id="PS50850"/>
    </source>
</evidence>
<evidence type="ECO:0000313" key="6">
    <source>
        <dbReference type="EMBL" id="CAB5036397.1"/>
    </source>
</evidence>
<dbReference type="EMBL" id="CAFAAL010000178">
    <property type="protein sequence ID" value="CAB4815834.1"/>
    <property type="molecule type" value="Genomic_DNA"/>
</dbReference>
<dbReference type="Gene3D" id="1.20.1250.20">
    <property type="entry name" value="MFS general substrate transporter like domains"/>
    <property type="match status" value="2"/>
</dbReference>
<feature type="transmembrane region" description="Helical" evidence="1">
    <location>
        <begin position="37"/>
        <end position="58"/>
    </location>
</feature>
<dbReference type="PANTHER" id="PTHR23520:SF5">
    <property type="entry name" value="TRANSPORTER, PUTATIVE (AFU_ORTHOLOGUE AFUA_3G04000)-RELATED"/>
    <property type="match status" value="1"/>
</dbReference>